<dbReference type="Proteomes" id="UP000028702">
    <property type="component" value="Unassembled WGS sequence"/>
</dbReference>
<keyword evidence="6 10" id="KW-0274">FAD</keyword>
<evidence type="ECO:0000256" key="8">
    <source>
        <dbReference type="ARBA" id="ARBA00031306"/>
    </source>
</evidence>
<dbReference type="PANTHER" id="PTHR30040">
    <property type="entry name" value="THIAMINE BIOSYNTHESIS LIPOPROTEIN APBE"/>
    <property type="match status" value="1"/>
</dbReference>
<keyword evidence="7 10" id="KW-0460">Magnesium</keyword>
<dbReference type="GO" id="GO:0046872">
    <property type="term" value="F:metal ion binding"/>
    <property type="evidence" value="ECO:0007669"/>
    <property type="project" value="UniProtKB-UniRule"/>
</dbReference>
<keyword evidence="5 10" id="KW-0479">Metal-binding</keyword>
<accession>A0A081BDU4</accession>
<organism evidence="12 13">
    <name type="scientific">Tepidicaulis marinus</name>
    <dbReference type="NCBI Taxonomy" id="1333998"/>
    <lineage>
        <taxon>Bacteria</taxon>
        <taxon>Pseudomonadati</taxon>
        <taxon>Pseudomonadota</taxon>
        <taxon>Alphaproteobacteria</taxon>
        <taxon>Hyphomicrobiales</taxon>
        <taxon>Parvibaculaceae</taxon>
        <taxon>Tepidicaulis</taxon>
    </lineage>
</organism>
<dbReference type="eggNOG" id="COG1477">
    <property type="taxonomic scope" value="Bacteria"/>
</dbReference>
<comment type="catalytic activity">
    <reaction evidence="9 10">
        <text>L-threonyl-[protein] + FAD = FMN-L-threonyl-[protein] + AMP + H(+)</text>
        <dbReference type="Rhea" id="RHEA:36847"/>
        <dbReference type="Rhea" id="RHEA-COMP:11060"/>
        <dbReference type="Rhea" id="RHEA-COMP:11061"/>
        <dbReference type="ChEBI" id="CHEBI:15378"/>
        <dbReference type="ChEBI" id="CHEBI:30013"/>
        <dbReference type="ChEBI" id="CHEBI:57692"/>
        <dbReference type="ChEBI" id="CHEBI:74257"/>
        <dbReference type="ChEBI" id="CHEBI:456215"/>
        <dbReference type="EC" id="2.7.1.180"/>
    </reaction>
</comment>
<keyword evidence="13" id="KW-1185">Reference proteome</keyword>
<evidence type="ECO:0000256" key="7">
    <source>
        <dbReference type="ARBA" id="ARBA00022842"/>
    </source>
</evidence>
<evidence type="ECO:0000256" key="3">
    <source>
        <dbReference type="ARBA" id="ARBA00022630"/>
    </source>
</evidence>
<evidence type="ECO:0000313" key="12">
    <source>
        <dbReference type="EMBL" id="GAK46212.1"/>
    </source>
</evidence>
<reference evidence="12 13" key="1">
    <citation type="submission" date="2014-07" db="EMBL/GenBank/DDBJ databases">
        <title>Tepidicaulis marinum gen. nov., sp. nov., a novel marine bacterium denitrifying nitrate to nitrous oxide strictly under microaerobic conditions.</title>
        <authorList>
            <person name="Takeuchi M."/>
            <person name="Yamagishi T."/>
            <person name="Kamagata Y."/>
            <person name="Oshima K."/>
            <person name="Hattori M."/>
            <person name="Katayama T."/>
            <person name="Hanada S."/>
            <person name="Tamaki H."/>
            <person name="Marumo K."/>
            <person name="Maeda H."/>
            <person name="Nedachi M."/>
            <person name="Iwasaki W."/>
            <person name="Suwa Y."/>
            <person name="Sakata S."/>
        </authorList>
    </citation>
    <scope>NUCLEOTIDE SEQUENCE [LARGE SCALE GENOMIC DNA]</scope>
    <source>
        <strain evidence="12 13">MA2</strain>
    </source>
</reference>
<sequence length="326" mass="34616">MLSLIIAGAAAGPLAGLSIGTARAAPLRWEGPVMGADAAMTFVGMGAAEAARLQALALSEIARLEEIFSLYKESSALQRLNRKGKLESAPPELVELLDKARHIHEVTGGAFDPSVQTYWDVLARHYGAGADEDPAAERLAEAARHTGFARVKIKGAGIALPGAMKLTLNGIAQGYITDKVAERLAQEGARHVLVNLGEFRPTGPKDDGRDWQIGLADPAAPYRIADSTPLRTRALATSAPYSASFDRHGKRHHLLDPATGQSAARYASLSVKAPDATWADGLSTAFSLMSEEQIVRVVQRAGGRHIGVHLTRLDGTVRVLGDWAQA</sequence>
<dbReference type="InterPro" id="IPR003374">
    <property type="entry name" value="ApbE-like_sf"/>
</dbReference>
<feature type="binding site" evidence="11">
    <location>
        <position position="284"/>
    </location>
    <ligand>
        <name>Mg(2+)</name>
        <dbReference type="ChEBI" id="CHEBI:18420"/>
    </ligand>
</feature>
<evidence type="ECO:0000256" key="2">
    <source>
        <dbReference type="ARBA" id="ARBA00016337"/>
    </source>
</evidence>
<comment type="cofactor">
    <cofactor evidence="11">
        <name>Mg(2+)</name>
        <dbReference type="ChEBI" id="CHEBI:18420"/>
    </cofactor>
    <cofactor evidence="11">
        <name>Mn(2+)</name>
        <dbReference type="ChEBI" id="CHEBI:29035"/>
    </cofactor>
    <text evidence="11">Magnesium. Can also use manganese.</text>
</comment>
<dbReference type="GO" id="GO:0016740">
    <property type="term" value="F:transferase activity"/>
    <property type="evidence" value="ECO:0007669"/>
    <property type="project" value="UniProtKB-UniRule"/>
</dbReference>
<keyword evidence="3 10" id="KW-0285">Flavoprotein</keyword>
<evidence type="ECO:0000256" key="4">
    <source>
        <dbReference type="ARBA" id="ARBA00022679"/>
    </source>
</evidence>
<dbReference type="Gene3D" id="3.10.520.10">
    <property type="entry name" value="ApbE-like domains"/>
    <property type="match status" value="1"/>
</dbReference>
<dbReference type="EC" id="2.7.1.180" evidence="1 10"/>
<dbReference type="EMBL" id="BBIO01000016">
    <property type="protein sequence ID" value="GAK46212.1"/>
    <property type="molecule type" value="Genomic_DNA"/>
</dbReference>
<dbReference type="Pfam" id="PF02424">
    <property type="entry name" value="ApbE"/>
    <property type="match status" value="1"/>
</dbReference>
<keyword evidence="4 10" id="KW-0808">Transferase</keyword>
<protein>
    <recommendedName>
        <fullName evidence="2 10">FAD:protein FMN transferase</fullName>
        <ecNumber evidence="1 10">2.7.1.180</ecNumber>
    </recommendedName>
    <alternativeName>
        <fullName evidence="8 10">Flavin transferase</fullName>
    </alternativeName>
</protein>
<name>A0A081BDU4_9HYPH</name>
<keyword evidence="12" id="KW-0449">Lipoprotein</keyword>
<evidence type="ECO:0000256" key="9">
    <source>
        <dbReference type="ARBA" id="ARBA00048540"/>
    </source>
</evidence>
<evidence type="ECO:0000256" key="10">
    <source>
        <dbReference type="PIRNR" id="PIRNR006268"/>
    </source>
</evidence>
<feature type="binding site" evidence="11">
    <location>
        <position position="280"/>
    </location>
    <ligand>
        <name>Mg(2+)</name>
        <dbReference type="ChEBI" id="CHEBI:18420"/>
    </ligand>
</feature>
<evidence type="ECO:0000256" key="5">
    <source>
        <dbReference type="ARBA" id="ARBA00022723"/>
    </source>
</evidence>
<dbReference type="InterPro" id="IPR024932">
    <property type="entry name" value="ApbE"/>
</dbReference>
<dbReference type="STRING" id="1333998.M2A_2711"/>
<evidence type="ECO:0000256" key="11">
    <source>
        <dbReference type="PIRSR" id="PIRSR006268-2"/>
    </source>
</evidence>
<dbReference type="SUPFAM" id="SSF143631">
    <property type="entry name" value="ApbE-like"/>
    <property type="match status" value="1"/>
</dbReference>
<dbReference type="PANTHER" id="PTHR30040:SF2">
    <property type="entry name" value="FAD:PROTEIN FMN TRANSFERASE"/>
    <property type="match status" value="1"/>
</dbReference>
<comment type="caution">
    <text evidence="12">The sequence shown here is derived from an EMBL/GenBank/DDBJ whole genome shotgun (WGS) entry which is preliminary data.</text>
</comment>
<gene>
    <name evidence="12" type="ORF">M2A_2711</name>
</gene>
<evidence type="ECO:0000256" key="6">
    <source>
        <dbReference type="ARBA" id="ARBA00022827"/>
    </source>
</evidence>
<comment type="similarity">
    <text evidence="10">Belongs to the ApbE family.</text>
</comment>
<proteinExistence type="inferred from homology"/>
<evidence type="ECO:0000313" key="13">
    <source>
        <dbReference type="Proteomes" id="UP000028702"/>
    </source>
</evidence>
<dbReference type="PIRSF" id="PIRSF006268">
    <property type="entry name" value="ApbE"/>
    <property type="match status" value="1"/>
</dbReference>
<dbReference type="AlphaFoldDB" id="A0A081BDU4"/>
<feature type="binding site" evidence="11">
    <location>
        <position position="170"/>
    </location>
    <ligand>
        <name>Mg(2+)</name>
        <dbReference type="ChEBI" id="CHEBI:18420"/>
    </ligand>
</feature>
<evidence type="ECO:0000256" key="1">
    <source>
        <dbReference type="ARBA" id="ARBA00011955"/>
    </source>
</evidence>